<dbReference type="NCBIfam" id="TIGR02395">
    <property type="entry name" value="rpoN_sigma"/>
    <property type="match status" value="1"/>
</dbReference>
<dbReference type="Gene3D" id="1.10.10.60">
    <property type="entry name" value="Homeodomain-like"/>
    <property type="match status" value="1"/>
</dbReference>
<dbReference type="Gene3D" id="1.10.10.1330">
    <property type="entry name" value="RNA polymerase sigma-54 factor, core-binding domain"/>
    <property type="match status" value="1"/>
</dbReference>
<dbReference type="Pfam" id="PF00309">
    <property type="entry name" value="Sigma54_AID"/>
    <property type="match status" value="1"/>
</dbReference>
<dbReference type="InterPro" id="IPR000394">
    <property type="entry name" value="RNA_pol_sigma_54"/>
</dbReference>
<evidence type="ECO:0000256" key="9">
    <source>
        <dbReference type="PIRNR" id="PIRNR000774"/>
    </source>
</evidence>
<dbReference type="Pfam" id="PF04963">
    <property type="entry name" value="Sigma54_CBD"/>
    <property type="match status" value="1"/>
</dbReference>
<dbReference type="InterPro" id="IPR007046">
    <property type="entry name" value="RNA_pol_sigma_54_core-bd"/>
</dbReference>
<dbReference type="GO" id="GO:0016987">
    <property type="term" value="F:sigma factor activity"/>
    <property type="evidence" value="ECO:0007669"/>
    <property type="project" value="UniProtKB-KW"/>
</dbReference>
<dbReference type="PRINTS" id="PR00045">
    <property type="entry name" value="SIGMA54FCT"/>
</dbReference>
<evidence type="ECO:0000256" key="7">
    <source>
        <dbReference type="ARBA" id="ARBA00023125"/>
    </source>
</evidence>
<organism evidence="12 13">
    <name type="scientific">Komagataeibacter melaceti</name>
    <dbReference type="NCBI Taxonomy" id="2766577"/>
    <lineage>
        <taxon>Bacteria</taxon>
        <taxon>Pseudomonadati</taxon>
        <taxon>Pseudomonadota</taxon>
        <taxon>Alphaproteobacteria</taxon>
        <taxon>Acetobacterales</taxon>
        <taxon>Acetobacteraceae</taxon>
        <taxon>Komagataeibacter</taxon>
    </lineage>
</organism>
<dbReference type="PIRSF" id="PIRSF000774">
    <property type="entry name" value="RpoN"/>
    <property type="match status" value="1"/>
</dbReference>
<dbReference type="PANTHER" id="PTHR32248:SF4">
    <property type="entry name" value="RNA POLYMERASE SIGMA-54 FACTOR"/>
    <property type="match status" value="1"/>
</dbReference>
<sequence>MATGHRQELGQHQGLFISVRMRQSLQILQFSNAELQEFLASEVEKNPILEQPHETEEAPVPSRVKDTVSYASIRDSGATAQRWMHDGGLDDDGMARIADSAPPLRERIFEQFVLSGCTLAEREIGAHLISGLDAVGRLSLPPGEIAGMLGVPASQVEAVRQRMMRLDPPGLFAQSLHECLRVQLEERNRMDPAMEKLLENLDLLARHDLKRLCQVCNVDLEDMHDMVSDLRALNPKPGAEALSGNPGLAVPDILMEHTPESGWILELNPDTTPRVVINSALSTRISLRAHATERAFLAEHLTSANWLIRSLQQRSITILRVATEIMRRQEKFLTQGPAGLAPLTLRMVAESLDMHESTVSRVTANKYIATVRGILPLKFFFVAALPGQNGEMHSSLAIQNQIRQMIQGEQPTAPLSDDAIAAQLRGKGIEVARRTVAKYREGMGFPNSVQRRQRANSSIAPA</sequence>
<evidence type="ECO:0000256" key="8">
    <source>
        <dbReference type="ARBA" id="ARBA00023163"/>
    </source>
</evidence>
<dbReference type="GO" id="GO:0001216">
    <property type="term" value="F:DNA-binding transcription activator activity"/>
    <property type="evidence" value="ECO:0007669"/>
    <property type="project" value="InterPro"/>
</dbReference>
<dbReference type="EMBL" id="QUWV01000071">
    <property type="protein sequence ID" value="RFD19845.1"/>
    <property type="molecule type" value="Genomic_DNA"/>
</dbReference>
<comment type="similarity">
    <text evidence="1 9">Belongs to the sigma-54 factor family.</text>
</comment>
<accession>A0A371Z020</accession>
<dbReference type="AlphaFoldDB" id="A0A371Z020"/>
<evidence type="ECO:0000313" key="12">
    <source>
        <dbReference type="EMBL" id="RFD19845.1"/>
    </source>
</evidence>
<dbReference type="PANTHER" id="PTHR32248">
    <property type="entry name" value="RNA POLYMERASE SIGMA-54 FACTOR"/>
    <property type="match status" value="1"/>
</dbReference>
<feature type="domain" description="RNA polymerase sigma factor 54 core-binding" evidence="11">
    <location>
        <begin position="96"/>
        <end position="279"/>
    </location>
</feature>
<keyword evidence="8 9" id="KW-0804">Transcription</keyword>
<comment type="caution">
    <text evidence="12">The sequence shown here is derived from an EMBL/GenBank/DDBJ whole genome shotgun (WGS) entry which is preliminary data.</text>
</comment>
<keyword evidence="3 9" id="KW-0808">Transferase</keyword>
<name>A0A371Z020_9PROT</name>
<dbReference type="GO" id="GO:0006352">
    <property type="term" value="P:DNA-templated transcription initiation"/>
    <property type="evidence" value="ECO:0007669"/>
    <property type="project" value="InterPro"/>
</dbReference>
<evidence type="ECO:0000256" key="1">
    <source>
        <dbReference type="ARBA" id="ARBA00008798"/>
    </source>
</evidence>
<dbReference type="InterPro" id="IPR038709">
    <property type="entry name" value="RpoN_core-bd_sf"/>
</dbReference>
<dbReference type="Proteomes" id="UP000262371">
    <property type="component" value="Unassembled WGS sequence"/>
</dbReference>
<dbReference type="InterPro" id="IPR007634">
    <property type="entry name" value="RNA_pol_sigma_54_DNA-bd"/>
</dbReference>
<proteinExistence type="inferred from homology"/>
<keyword evidence="7 9" id="KW-0238">DNA-binding</keyword>
<gene>
    <name evidence="12" type="primary">rpoN</name>
    <name evidence="12" type="ORF">DY926_09475</name>
</gene>
<feature type="domain" description="RNA polymerase sigma factor 54 DNA-binding" evidence="10">
    <location>
        <begin position="295"/>
        <end position="453"/>
    </location>
</feature>
<comment type="function">
    <text evidence="9">Sigma factors are initiation factors that promote the attachment of RNA polymerase to specific initiation sites and are then released.</text>
</comment>
<evidence type="ECO:0000256" key="3">
    <source>
        <dbReference type="ARBA" id="ARBA00022679"/>
    </source>
</evidence>
<keyword evidence="2 9" id="KW-0240">DNA-directed RNA polymerase</keyword>
<evidence type="ECO:0000256" key="5">
    <source>
        <dbReference type="ARBA" id="ARBA00023015"/>
    </source>
</evidence>
<evidence type="ECO:0000259" key="11">
    <source>
        <dbReference type="Pfam" id="PF04963"/>
    </source>
</evidence>
<dbReference type="PROSITE" id="PS50044">
    <property type="entry name" value="SIGMA54_3"/>
    <property type="match status" value="1"/>
</dbReference>
<dbReference type="GO" id="GO:0000428">
    <property type="term" value="C:DNA-directed RNA polymerase complex"/>
    <property type="evidence" value="ECO:0007669"/>
    <property type="project" value="UniProtKB-KW"/>
</dbReference>
<evidence type="ECO:0000256" key="6">
    <source>
        <dbReference type="ARBA" id="ARBA00023082"/>
    </source>
</evidence>
<dbReference type="RefSeq" id="WP_116703152.1">
    <property type="nucleotide sequence ID" value="NZ_QUWV01000071.1"/>
</dbReference>
<dbReference type="PROSITE" id="PS00718">
    <property type="entry name" value="SIGMA54_2"/>
    <property type="match status" value="1"/>
</dbReference>
<reference evidence="12 13" key="1">
    <citation type="submission" date="2018-08" db="EMBL/GenBank/DDBJ databases">
        <title>Komagataeibacter sp. AV 382.</title>
        <authorList>
            <person name="Skraban J."/>
            <person name="Trcek J."/>
        </authorList>
    </citation>
    <scope>NUCLEOTIDE SEQUENCE [LARGE SCALE GENOMIC DNA]</scope>
    <source>
        <strain evidence="12 13">AV 382</strain>
    </source>
</reference>
<keyword evidence="6 9" id="KW-0731">Sigma factor</keyword>
<keyword evidence="4 9" id="KW-0548">Nucleotidyltransferase</keyword>
<dbReference type="Pfam" id="PF04552">
    <property type="entry name" value="Sigma54_DBD"/>
    <property type="match status" value="1"/>
</dbReference>
<dbReference type="PROSITE" id="PS00717">
    <property type="entry name" value="SIGMA54_1"/>
    <property type="match status" value="1"/>
</dbReference>
<evidence type="ECO:0000313" key="13">
    <source>
        <dbReference type="Proteomes" id="UP000262371"/>
    </source>
</evidence>
<keyword evidence="5 9" id="KW-0805">Transcription regulation</keyword>
<protein>
    <recommendedName>
        <fullName evidence="9">RNA polymerase sigma-54 factor</fullName>
    </recommendedName>
</protein>
<dbReference type="GO" id="GO:0003677">
    <property type="term" value="F:DNA binding"/>
    <property type="evidence" value="ECO:0007669"/>
    <property type="project" value="UniProtKB-KW"/>
</dbReference>
<evidence type="ECO:0000256" key="2">
    <source>
        <dbReference type="ARBA" id="ARBA00022478"/>
    </source>
</evidence>
<dbReference type="OrthoDB" id="9814402at2"/>
<evidence type="ECO:0000259" key="10">
    <source>
        <dbReference type="Pfam" id="PF04552"/>
    </source>
</evidence>
<dbReference type="GO" id="GO:0016779">
    <property type="term" value="F:nucleotidyltransferase activity"/>
    <property type="evidence" value="ECO:0007669"/>
    <property type="project" value="UniProtKB-KW"/>
</dbReference>
<evidence type="ECO:0000256" key="4">
    <source>
        <dbReference type="ARBA" id="ARBA00022695"/>
    </source>
</evidence>
<keyword evidence="13" id="KW-1185">Reference proteome</keyword>